<keyword evidence="8" id="KW-1185">Reference proteome</keyword>
<evidence type="ECO:0000256" key="4">
    <source>
        <dbReference type="ARBA" id="ARBA00023136"/>
    </source>
</evidence>
<dbReference type="GO" id="GO:0016020">
    <property type="term" value="C:membrane"/>
    <property type="evidence" value="ECO:0007669"/>
    <property type="project" value="UniProtKB-SubCell"/>
</dbReference>
<dbReference type="Proteomes" id="UP000737391">
    <property type="component" value="Unassembled WGS sequence"/>
</dbReference>
<feature type="compositionally biased region" description="Low complexity" evidence="5">
    <location>
        <begin position="164"/>
        <end position="201"/>
    </location>
</feature>
<comment type="subcellular location">
    <subcellularLocation>
        <location evidence="1">Membrane</location>
        <topology evidence="1">Single-pass membrane protein</topology>
    </subcellularLocation>
</comment>
<keyword evidence="4 6" id="KW-0472">Membrane</keyword>
<accession>A0A9P5B8P0</accession>
<organism evidence="7 8">
    <name type="scientific">Fusarium agapanthi</name>
    <dbReference type="NCBI Taxonomy" id="1803897"/>
    <lineage>
        <taxon>Eukaryota</taxon>
        <taxon>Fungi</taxon>
        <taxon>Dikarya</taxon>
        <taxon>Ascomycota</taxon>
        <taxon>Pezizomycotina</taxon>
        <taxon>Sordariomycetes</taxon>
        <taxon>Hypocreomycetidae</taxon>
        <taxon>Hypocreales</taxon>
        <taxon>Nectriaceae</taxon>
        <taxon>Fusarium</taxon>
        <taxon>Fusarium fujikuroi species complex</taxon>
    </lineage>
</organism>
<feature type="region of interest" description="Disordered" evidence="5">
    <location>
        <begin position="275"/>
        <end position="305"/>
    </location>
</feature>
<dbReference type="GO" id="GO:0071944">
    <property type="term" value="C:cell periphery"/>
    <property type="evidence" value="ECO:0007669"/>
    <property type="project" value="UniProtKB-ARBA"/>
</dbReference>
<sequence length="305" mass="32326">MWSHVESTTNTTSALVRDVPKTKRWPGQSLGTITAGSASERPFLYSTWFLDQRLRAASHTVPGTAKSVGSLFSFLPVLSTQLSLKTLCFFSLHGADTGGTDLISCSNVTNSDTSYCCDHNTNCCNSGVGRFNVLPSDPEVWATWNRKATRYDVVGTMFSGQSTTETASVTTDVTSSTASASSSSSTTTSDASIPSSSVSDTPEPSEAPAGLSTGAKSGIGAGVGAGAIMAVAVVYLFWKMRRNEKAAKQGEQQPSSNNNTMTDAWQQSQYVYTSKGYQYQPPHPQELSGTPLQGFNGPAELPAHN</sequence>
<name>A0A9P5B8P0_9HYPO</name>
<proteinExistence type="predicted"/>
<evidence type="ECO:0000256" key="2">
    <source>
        <dbReference type="ARBA" id="ARBA00022692"/>
    </source>
</evidence>
<dbReference type="PANTHER" id="PTHR15549">
    <property type="entry name" value="PAIRED IMMUNOGLOBULIN-LIKE TYPE 2 RECEPTOR"/>
    <property type="match status" value="1"/>
</dbReference>
<protein>
    <recommendedName>
        <fullName evidence="9">Mid2 domain-containing protein</fullName>
    </recommendedName>
</protein>
<feature type="region of interest" description="Disordered" evidence="5">
    <location>
        <begin position="164"/>
        <end position="213"/>
    </location>
</feature>
<keyword evidence="3 6" id="KW-1133">Transmembrane helix</keyword>
<evidence type="ECO:0000313" key="8">
    <source>
        <dbReference type="Proteomes" id="UP000737391"/>
    </source>
</evidence>
<feature type="transmembrane region" description="Helical" evidence="6">
    <location>
        <begin position="218"/>
        <end position="238"/>
    </location>
</feature>
<evidence type="ECO:0000256" key="1">
    <source>
        <dbReference type="ARBA" id="ARBA00004167"/>
    </source>
</evidence>
<gene>
    <name evidence="7" type="ORF">FAGAP_9846</name>
</gene>
<evidence type="ECO:0000256" key="6">
    <source>
        <dbReference type="SAM" id="Phobius"/>
    </source>
</evidence>
<evidence type="ECO:0000313" key="7">
    <source>
        <dbReference type="EMBL" id="KAF4494026.1"/>
    </source>
</evidence>
<evidence type="ECO:0008006" key="9">
    <source>
        <dbReference type="Google" id="ProtNLM"/>
    </source>
</evidence>
<evidence type="ECO:0000256" key="3">
    <source>
        <dbReference type="ARBA" id="ARBA00022989"/>
    </source>
</evidence>
<dbReference type="AlphaFoldDB" id="A0A9P5B8P0"/>
<comment type="caution">
    <text evidence="7">The sequence shown here is derived from an EMBL/GenBank/DDBJ whole genome shotgun (WGS) entry which is preliminary data.</text>
</comment>
<dbReference type="OrthoDB" id="5215637at2759"/>
<keyword evidence="2 6" id="KW-0812">Transmembrane</keyword>
<dbReference type="EMBL" id="LUFC02000819">
    <property type="protein sequence ID" value="KAF4494026.1"/>
    <property type="molecule type" value="Genomic_DNA"/>
</dbReference>
<reference evidence="7" key="1">
    <citation type="submission" date="2020-01" db="EMBL/GenBank/DDBJ databases">
        <title>Identification and distribution of gene clusters putatively required for synthesis of sphingolipid metabolism inhibitors in phylogenetically diverse species of the filamentous fungus Fusarium.</title>
        <authorList>
            <person name="Kim H.-S."/>
            <person name="Busman M."/>
            <person name="Brown D.W."/>
            <person name="Divon H."/>
            <person name="Uhlig S."/>
            <person name="Proctor R.H."/>
        </authorList>
    </citation>
    <scope>NUCLEOTIDE SEQUENCE</scope>
    <source>
        <strain evidence="7">NRRL 31653</strain>
    </source>
</reference>
<evidence type="ECO:0000256" key="5">
    <source>
        <dbReference type="SAM" id="MobiDB-lite"/>
    </source>
</evidence>
<dbReference type="InterPro" id="IPR051694">
    <property type="entry name" value="Immunoregulatory_rcpt-like"/>
</dbReference>